<evidence type="ECO:0000313" key="6">
    <source>
        <dbReference type="EMBL" id="UYM06011.1"/>
    </source>
</evidence>
<dbReference type="Proteomes" id="UP001164390">
    <property type="component" value="Chromosome"/>
</dbReference>
<dbReference type="SUPFAM" id="SSF53720">
    <property type="entry name" value="ALDH-like"/>
    <property type="match status" value="1"/>
</dbReference>
<dbReference type="EMBL" id="CP094970">
    <property type="protein sequence ID" value="UYM06011.1"/>
    <property type="molecule type" value="Genomic_DNA"/>
</dbReference>
<evidence type="ECO:0000256" key="2">
    <source>
        <dbReference type="ARBA" id="ARBA00023002"/>
    </source>
</evidence>
<evidence type="ECO:0000256" key="1">
    <source>
        <dbReference type="ARBA" id="ARBA00009986"/>
    </source>
</evidence>
<dbReference type="PROSITE" id="PS00687">
    <property type="entry name" value="ALDEHYDE_DEHYDR_GLU"/>
    <property type="match status" value="1"/>
</dbReference>
<evidence type="ECO:0000256" key="4">
    <source>
        <dbReference type="RuleBase" id="RU003345"/>
    </source>
</evidence>
<keyword evidence="2 4" id="KW-0560">Oxidoreductase</keyword>
<dbReference type="InterPro" id="IPR016163">
    <property type="entry name" value="Ald_DH_C"/>
</dbReference>
<dbReference type="Pfam" id="PF00171">
    <property type="entry name" value="Aldedh"/>
    <property type="match status" value="1"/>
</dbReference>
<dbReference type="KEGG" id="sgrg:L0C25_02770"/>
<dbReference type="InterPro" id="IPR029510">
    <property type="entry name" value="Ald_DH_CS_GLU"/>
</dbReference>
<name>A0AA46YLZ5_9ACTN</name>
<comment type="similarity">
    <text evidence="1 4">Belongs to the aldehyde dehydrogenase family.</text>
</comment>
<dbReference type="FunFam" id="3.40.309.10:FF:000012">
    <property type="entry name" value="Betaine aldehyde dehydrogenase"/>
    <property type="match status" value="1"/>
</dbReference>
<dbReference type="PROSITE" id="PS00070">
    <property type="entry name" value="ALDEHYDE_DEHYDR_CYS"/>
    <property type="match status" value="1"/>
</dbReference>
<evidence type="ECO:0000313" key="7">
    <source>
        <dbReference type="Proteomes" id="UP001164390"/>
    </source>
</evidence>
<evidence type="ECO:0000259" key="5">
    <source>
        <dbReference type="Pfam" id="PF00171"/>
    </source>
</evidence>
<keyword evidence="7" id="KW-1185">Reference proteome</keyword>
<reference evidence="6" key="1">
    <citation type="submission" date="2022-01" db="EMBL/GenBank/DDBJ databases">
        <title>Nocardioidaceae gen. sp. A5X3R13.</title>
        <authorList>
            <person name="Lopez Marin M.A."/>
            <person name="Uhlik O."/>
        </authorList>
    </citation>
    <scope>NUCLEOTIDE SEQUENCE</scope>
    <source>
        <strain evidence="6">A5X3R13</strain>
    </source>
</reference>
<feature type="domain" description="Aldehyde dehydrogenase" evidence="5">
    <location>
        <begin position="16"/>
        <end position="481"/>
    </location>
</feature>
<feature type="active site" evidence="3">
    <location>
        <position position="251"/>
    </location>
</feature>
<dbReference type="GO" id="GO:0016620">
    <property type="term" value="F:oxidoreductase activity, acting on the aldehyde or oxo group of donors, NAD or NADP as acceptor"/>
    <property type="evidence" value="ECO:0007669"/>
    <property type="project" value="InterPro"/>
</dbReference>
<dbReference type="FunFam" id="3.40.605.10:FF:000007">
    <property type="entry name" value="NAD/NADP-dependent betaine aldehyde dehydrogenase"/>
    <property type="match status" value="1"/>
</dbReference>
<proteinExistence type="inferred from homology"/>
<dbReference type="InterPro" id="IPR016161">
    <property type="entry name" value="Ald_DH/histidinol_DH"/>
</dbReference>
<dbReference type="InterPro" id="IPR016160">
    <property type="entry name" value="Ald_DH_CS_CYS"/>
</dbReference>
<gene>
    <name evidence="6" type="ORF">L0C25_02770</name>
</gene>
<organism evidence="6 7">
    <name type="scientific">Solicola gregarius</name>
    <dbReference type="NCBI Taxonomy" id="2908642"/>
    <lineage>
        <taxon>Bacteria</taxon>
        <taxon>Bacillati</taxon>
        <taxon>Actinomycetota</taxon>
        <taxon>Actinomycetes</taxon>
        <taxon>Propionibacteriales</taxon>
        <taxon>Nocardioidaceae</taxon>
        <taxon>Solicola</taxon>
    </lineage>
</organism>
<dbReference type="Gene3D" id="3.40.309.10">
    <property type="entry name" value="Aldehyde Dehydrogenase, Chain A, domain 2"/>
    <property type="match status" value="1"/>
</dbReference>
<dbReference type="InterPro" id="IPR016162">
    <property type="entry name" value="Ald_DH_N"/>
</dbReference>
<evidence type="ECO:0000256" key="3">
    <source>
        <dbReference type="PROSITE-ProRule" id="PRU10007"/>
    </source>
</evidence>
<dbReference type="Gene3D" id="3.40.605.10">
    <property type="entry name" value="Aldehyde Dehydrogenase, Chain A, domain 1"/>
    <property type="match status" value="1"/>
</dbReference>
<sequence>MTETDIREQMLIDGAWVDAADGRVIEIESPRDHAVIGQVPRGGEADVDKAVRAARAAQPAWRATPPRERGDAFRRIADALEPELERIARLSALENGNAIRTQTRGESAFVVDAFRYFSGLAAEAKGETQPRGDLILDYTRREPLGVVGAIVPWNAPLMLSALKIAPAITMGNTLVLKLAEDAPLAILAVVRKCQEHLPAGVLNVVTGYGTEAGEALSHHPGVDKLSFTGSTAVGKRVMEVASERVVPVSLELGGKSPQVVFPDADEDWVVDGTIAGVRFFRQGQSCTAGSRLFLHESIFDSFIDKLTERLSKLVVGDPLDEATDMGAIVNTKQFDKVCDYIADGESQAGARITIGGVPPKDGPLSGGNYVQPTVIANVANDWRVAQEEIFGPVVVAIPWKDEDDVIAMANETHYGLAGFVWSHDMGAALRTAHRLDAGWVQVNQGGGQVLGQSYGGFKQSGIGREFSLEGMLDSFTQRKQVSVNLAH</sequence>
<dbReference type="CDD" id="cd07108">
    <property type="entry name" value="ALDH_MGR_2402"/>
    <property type="match status" value="1"/>
</dbReference>
<accession>A0AA46YLZ5</accession>
<dbReference type="PANTHER" id="PTHR11699">
    <property type="entry name" value="ALDEHYDE DEHYDROGENASE-RELATED"/>
    <property type="match status" value="1"/>
</dbReference>
<dbReference type="AlphaFoldDB" id="A0AA46YLZ5"/>
<dbReference type="InterPro" id="IPR015590">
    <property type="entry name" value="Aldehyde_DH_dom"/>
</dbReference>
<protein>
    <submittedName>
        <fullName evidence="6">Aldehyde dehydrogenase family protein</fullName>
    </submittedName>
</protein>
<dbReference type="RefSeq" id="WP_271634858.1">
    <property type="nucleotide sequence ID" value="NZ_CP094970.1"/>
</dbReference>